<protein>
    <recommendedName>
        <fullName evidence="7">CWH43-like N-terminal domain-containing protein</fullName>
    </recommendedName>
</protein>
<keyword evidence="4 6" id="KW-1133">Transmembrane helix</keyword>
<sequence>MSLWFLVPISLPVFTLPGIWTIYAMALYNQHICPVNNWVYNSTCETSLDLQSGSDLCCTLENIPLISKCGGVPPESCWFSLLCSAASFVVIVIGLLRYAQLIHKHTNSVLNIEGLFAGWLCAAGLMIVGNFQVDHAKVLHYVGAGLAFPASLLFVCVQTLLSYRAAETQRDFQTAHLRLTLTTESFVLQHAAAILEWVFAIIVLLFYSSFSLEFSSISSETLTALIKRRDGMSEEGRKLDKV</sequence>
<keyword evidence="3 6" id="KW-0812">Transmembrane</keyword>
<evidence type="ECO:0000256" key="4">
    <source>
        <dbReference type="ARBA" id="ARBA00022989"/>
    </source>
</evidence>
<feature type="transmembrane region" description="Helical" evidence="6">
    <location>
        <begin position="141"/>
        <end position="165"/>
    </location>
</feature>
<dbReference type="PANTHER" id="PTHR21324">
    <property type="entry name" value="FASTING-INDUCIBLE INTEGRAL MEMBRANE PROTEIN TM6P1-RELATED"/>
    <property type="match status" value="1"/>
</dbReference>
<name>A0AA88PIY3_9TELE</name>
<dbReference type="InterPro" id="IPR050911">
    <property type="entry name" value="DRAM/TMEM150_Autophagy_Mod"/>
</dbReference>
<feature type="domain" description="CWH43-like N-terminal" evidence="7">
    <location>
        <begin position="4"/>
        <end position="216"/>
    </location>
</feature>
<dbReference type="GO" id="GO:0012505">
    <property type="term" value="C:endomembrane system"/>
    <property type="evidence" value="ECO:0007669"/>
    <property type="project" value="UniProtKB-SubCell"/>
</dbReference>
<feature type="transmembrane region" description="Helical" evidence="6">
    <location>
        <begin position="110"/>
        <end position="129"/>
    </location>
</feature>
<proteinExistence type="inferred from homology"/>
<comment type="caution">
    <text evidence="8">The sequence shown here is derived from an EMBL/GenBank/DDBJ whole genome shotgun (WGS) entry which is preliminary data.</text>
</comment>
<accession>A0AA88PIY3</accession>
<evidence type="ECO:0000313" key="9">
    <source>
        <dbReference type="Proteomes" id="UP001187343"/>
    </source>
</evidence>
<keyword evidence="5 6" id="KW-0472">Membrane</keyword>
<evidence type="ECO:0000259" key="7">
    <source>
        <dbReference type="Pfam" id="PF10277"/>
    </source>
</evidence>
<feature type="transmembrane region" description="Helical" evidence="6">
    <location>
        <begin position="78"/>
        <end position="98"/>
    </location>
</feature>
<dbReference type="EMBL" id="JAUYZG010000020">
    <property type="protein sequence ID" value="KAK2876010.1"/>
    <property type="molecule type" value="Genomic_DNA"/>
</dbReference>
<comment type="similarity">
    <text evidence="2">Belongs to the DRAM/TMEM150 family.</text>
</comment>
<dbReference type="Proteomes" id="UP001187343">
    <property type="component" value="Unassembled WGS sequence"/>
</dbReference>
<evidence type="ECO:0000256" key="3">
    <source>
        <dbReference type="ARBA" id="ARBA00022692"/>
    </source>
</evidence>
<keyword evidence="9" id="KW-1185">Reference proteome</keyword>
<evidence type="ECO:0000256" key="6">
    <source>
        <dbReference type="SAM" id="Phobius"/>
    </source>
</evidence>
<feature type="transmembrane region" description="Helical" evidence="6">
    <location>
        <begin position="186"/>
        <end position="207"/>
    </location>
</feature>
<comment type="subcellular location">
    <subcellularLocation>
        <location evidence="1">Endomembrane system</location>
        <topology evidence="1">Multi-pass membrane protein</topology>
    </subcellularLocation>
</comment>
<evidence type="ECO:0000256" key="2">
    <source>
        <dbReference type="ARBA" id="ARBA00006565"/>
    </source>
</evidence>
<reference evidence="8" key="1">
    <citation type="submission" date="2023-08" db="EMBL/GenBank/DDBJ databases">
        <title>Chromosome-level Genome Assembly of mud carp (Cirrhinus molitorella).</title>
        <authorList>
            <person name="Liu H."/>
        </authorList>
    </citation>
    <scope>NUCLEOTIDE SEQUENCE</scope>
    <source>
        <strain evidence="8">Prfri</strain>
        <tissue evidence="8">Muscle</tissue>
    </source>
</reference>
<dbReference type="Pfam" id="PF10277">
    <property type="entry name" value="Frag1"/>
    <property type="match status" value="1"/>
</dbReference>
<gene>
    <name evidence="8" type="ORF">Q8A67_020106</name>
</gene>
<dbReference type="InterPro" id="IPR019402">
    <property type="entry name" value="CWH43_N"/>
</dbReference>
<evidence type="ECO:0000256" key="1">
    <source>
        <dbReference type="ARBA" id="ARBA00004127"/>
    </source>
</evidence>
<evidence type="ECO:0000256" key="5">
    <source>
        <dbReference type="ARBA" id="ARBA00023136"/>
    </source>
</evidence>
<evidence type="ECO:0000313" key="8">
    <source>
        <dbReference type="EMBL" id="KAK2876010.1"/>
    </source>
</evidence>
<organism evidence="8 9">
    <name type="scientific">Cirrhinus molitorella</name>
    <name type="common">mud carp</name>
    <dbReference type="NCBI Taxonomy" id="172907"/>
    <lineage>
        <taxon>Eukaryota</taxon>
        <taxon>Metazoa</taxon>
        <taxon>Chordata</taxon>
        <taxon>Craniata</taxon>
        <taxon>Vertebrata</taxon>
        <taxon>Euteleostomi</taxon>
        <taxon>Actinopterygii</taxon>
        <taxon>Neopterygii</taxon>
        <taxon>Teleostei</taxon>
        <taxon>Ostariophysi</taxon>
        <taxon>Cypriniformes</taxon>
        <taxon>Cyprinidae</taxon>
        <taxon>Labeoninae</taxon>
        <taxon>Labeonini</taxon>
        <taxon>Cirrhinus</taxon>
    </lineage>
</organism>
<dbReference type="PANTHER" id="PTHR21324:SF9">
    <property type="entry name" value="TRANSMEMBRANE PROTEIN 150A"/>
    <property type="match status" value="1"/>
</dbReference>
<dbReference type="AlphaFoldDB" id="A0AA88PIY3"/>